<reference evidence="9" key="1">
    <citation type="journal article" date="2019" name="G3 (Bethesda)">
        <title>Genome Assemblies of Two Rare Opportunistic Yeast Pathogens: Diutina rugosa (syn. Candida rugosa) and Trichomonascus ciferrii (syn. Candida ciferrii).</title>
        <authorList>
            <person name="Mixao V."/>
            <person name="Saus E."/>
            <person name="Hansen A.P."/>
            <person name="Lass-Florl C."/>
            <person name="Gabaldon T."/>
        </authorList>
    </citation>
    <scope>NUCLEOTIDE SEQUENCE</scope>
    <source>
        <strain evidence="9">CBS 4856</strain>
    </source>
</reference>
<comment type="caution">
    <text evidence="9">The sequence shown here is derived from an EMBL/GenBank/DDBJ whole genome shotgun (WGS) entry which is preliminary data.</text>
</comment>
<dbReference type="Proteomes" id="UP000761534">
    <property type="component" value="Unassembled WGS sequence"/>
</dbReference>
<dbReference type="GO" id="GO:0034388">
    <property type="term" value="C:Pwp2p-containing subcomplex of 90S preribosome"/>
    <property type="evidence" value="ECO:0007669"/>
    <property type="project" value="TreeGrafter"/>
</dbReference>
<evidence type="ECO:0000256" key="5">
    <source>
        <dbReference type="ARBA" id="ARBA00023242"/>
    </source>
</evidence>
<evidence type="ECO:0000256" key="7">
    <source>
        <dbReference type="PROSITE-ProRule" id="PRU00221"/>
    </source>
</evidence>
<dbReference type="OrthoDB" id="1935146at2759"/>
<feature type="compositionally biased region" description="Acidic residues" evidence="8">
    <location>
        <begin position="42"/>
        <end position="67"/>
    </location>
</feature>
<evidence type="ECO:0000313" key="9">
    <source>
        <dbReference type="EMBL" id="KAA8911065.1"/>
    </source>
</evidence>
<dbReference type="EMBL" id="SWFS01000295">
    <property type="protein sequence ID" value="KAA8911065.1"/>
    <property type="molecule type" value="Genomic_DNA"/>
</dbReference>
<evidence type="ECO:0000256" key="6">
    <source>
        <dbReference type="ARBA" id="ARBA00025767"/>
    </source>
</evidence>
<dbReference type="Gene3D" id="2.130.10.10">
    <property type="entry name" value="YVTN repeat-like/Quinoprotein amine dehydrogenase"/>
    <property type="match status" value="1"/>
</dbReference>
<gene>
    <name evidence="9" type="ORF">TRICI_003946</name>
</gene>
<feature type="region of interest" description="Disordered" evidence="8">
    <location>
        <begin position="35"/>
        <end position="120"/>
    </location>
</feature>
<keyword evidence="2" id="KW-0698">rRNA processing</keyword>
<keyword evidence="3 7" id="KW-0853">WD repeat</keyword>
<feature type="region of interest" description="Disordered" evidence="8">
    <location>
        <begin position="1"/>
        <end position="20"/>
    </location>
</feature>
<accession>A0A642V2E6</accession>
<dbReference type="InterPro" id="IPR015943">
    <property type="entry name" value="WD40/YVTN_repeat-like_dom_sf"/>
</dbReference>
<feature type="region of interest" description="Disordered" evidence="8">
    <location>
        <begin position="165"/>
        <end position="195"/>
    </location>
</feature>
<dbReference type="PANTHER" id="PTHR18359">
    <property type="entry name" value="WD-REPEAT PROTEIN-RELATED"/>
    <property type="match status" value="1"/>
</dbReference>
<dbReference type="SUPFAM" id="SSF50978">
    <property type="entry name" value="WD40 repeat-like"/>
    <property type="match status" value="1"/>
</dbReference>
<evidence type="ECO:0000256" key="2">
    <source>
        <dbReference type="ARBA" id="ARBA00022552"/>
    </source>
</evidence>
<evidence type="ECO:0000256" key="3">
    <source>
        <dbReference type="ARBA" id="ARBA00022574"/>
    </source>
</evidence>
<comment type="similarity">
    <text evidence="6">Belongs to the WD repeat UTP18 family.</text>
</comment>
<dbReference type="Pfam" id="PF00400">
    <property type="entry name" value="WD40"/>
    <property type="match status" value="1"/>
</dbReference>
<evidence type="ECO:0000256" key="4">
    <source>
        <dbReference type="ARBA" id="ARBA00022737"/>
    </source>
</evidence>
<name>A0A642V2E6_9ASCO</name>
<dbReference type="GO" id="GO:0032040">
    <property type="term" value="C:small-subunit processome"/>
    <property type="evidence" value="ECO:0007669"/>
    <property type="project" value="TreeGrafter"/>
</dbReference>
<proteinExistence type="inferred from homology"/>
<keyword evidence="10" id="KW-1185">Reference proteome</keyword>
<sequence>MGKSKSSKKVETGEKDDEELELEKIVFGDLEGFESGLRQLDLDNEQLYDEYQDEDADDDGSKEDGDNEMSGVNDENLFFVDEGEAVLDNGSSSSEDDSDSESSDEESDGVAWEDSDDERLQISLVSRDQLRKLRKTPEDTTVNGREYTKRLRSMFEKMNGEQKWAKIKKDGEASEGGSENDEMMDEDESEMRGAADPLSKLLQSTSSYVSKAESRLLPPGSIDIIRLKDATQNVASKSAIQMLNFHPTHPLLLSGGYDRTLRMYHIDGRTNPLATSLHVRESPFQTAQFHPDGRRVFAAGRRRYLYIWDIETGSATKITRMYGHEQTQRSMEKFELSPCGRYVGLMGKNGWLNVLSATSGQWVAGAKVEGVIADIAWHHDGEHVSIVNTNGEVWEWSTTNRQFTNRWRDESGVGITTLALGGRNDRWCAIGSQSGIVNVYDRKNPSIGMQLSDAEAPTYKPIASLDQLVTTISSLKFSPDGQILAMASRAKKDALRLVHVPSFTVFQNWPTSGTPLGRVCSLAFTPGTEMLCIGNLAGHARLWKLNHYSK</sequence>
<protein>
    <submittedName>
        <fullName evidence="9">Uncharacterized protein</fullName>
    </submittedName>
</protein>
<evidence type="ECO:0000313" key="10">
    <source>
        <dbReference type="Proteomes" id="UP000761534"/>
    </source>
</evidence>
<dbReference type="PANTHER" id="PTHR18359:SF0">
    <property type="entry name" value="U3 SMALL NUCLEOLAR RNA-ASSOCIATED PROTEIN 18 HOMOLOG"/>
    <property type="match status" value="1"/>
</dbReference>
<keyword evidence="5" id="KW-0539">Nucleus</keyword>
<dbReference type="PROSITE" id="PS50082">
    <property type="entry name" value="WD_REPEATS_2"/>
    <property type="match status" value="1"/>
</dbReference>
<dbReference type="GO" id="GO:0006364">
    <property type="term" value="P:rRNA processing"/>
    <property type="evidence" value="ECO:0007669"/>
    <property type="project" value="UniProtKB-KW"/>
</dbReference>
<dbReference type="VEuPathDB" id="FungiDB:TRICI_003946"/>
<dbReference type="InterPro" id="IPR045161">
    <property type="entry name" value="Utp18"/>
</dbReference>
<dbReference type="InterPro" id="IPR001680">
    <property type="entry name" value="WD40_rpt"/>
</dbReference>
<feature type="repeat" description="WD" evidence="7">
    <location>
        <begin position="277"/>
        <end position="318"/>
    </location>
</feature>
<dbReference type="AlphaFoldDB" id="A0A642V2E6"/>
<organism evidence="9 10">
    <name type="scientific">Trichomonascus ciferrii</name>
    <dbReference type="NCBI Taxonomy" id="44093"/>
    <lineage>
        <taxon>Eukaryota</taxon>
        <taxon>Fungi</taxon>
        <taxon>Dikarya</taxon>
        <taxon>Ascomycota</taxon>
        <taxon>Saccharomycotina</taxon>
        <taxon>Dipodascomycetes</taxon>
        <taxon>Dipodascales</taxon>
        <taxon>Trichomonascaceae</taxon>
        <taxon>Trichomonascus</taxon>
        <taxon>Trichomonascus ciferrii complex</taxon>
    </lineage>
</organism>
<feature type="compositionally biased region" description="Acidic residues" evidence="8">
    <location>
        <begin position="178"/>
        <end position="189"/>
    </location>
</feature>
<keyword evidence="4" id="KW-0677">Repeat</keyword>
<feature type="compositionally biased region" description="Acidic residues" evidence="8">
    <location>
        <begin position="94"/>
        <end position="117"/>
    </location>
</feature>
<comment type="subcellular location">
    <subcellularLocation>
        <location evidence="1">Nucleus</location>
        <location evidence="1">Nucleolus</location>
    </subcellularLocation>
</comment>
<dbReference type="InterPro" id="IPR036322">
    <property type="entry name" value="WD40_repeat_dom_sf"/>
</dbReference>
<evidence type="ECO:0000256" key="8">
    <source>
        <dbReference type="SAM" id="MobiDB-lite"/>
    </source>
</evidence>
<evidence type="ECO:0000256" key="1">
    <source>
        <dbReference type="ARBA" id="ARBA00004604"/>
    </source>
</evidence>
<dbReference type="SMART" id="SM00320">
    <property type="entry name" value="WD40"/>
    <property type="match status" value="6"/>
</dbReference>